<keyword evidence="3" id="KW-1185">Reference proteome</keyword>
<organism evidence="2 3">
    <name type="scientific">Roseococcus pinisoli</name>
    <dbReference type="NCBI Taxonomy" id="2835040"/>
    <lineage>
        <taxon>Bacteria</taxon>
        <taxon>Pseudomonadati</taxon>
        <taxon>Pseudomonadota</taxon>
        <taxon>Alphaproteobacteria</taxon>
        <taxon>Acetobacterales</taxon>
        <taxon>Roseomonadaceae</taxon>
        <taxon>Roseococcus</taxon>
    </lineage>
</organism>
<gene>
    <name evidence="2" type="ORF">KHU32_10975</name>
</gene>
<comment type="caution">
    <text evidence="2">The sequence shown here is derived from an EMBL/GenBank/DDBJ whole genome shotgun (WGS) entry which is preliminary data.</text>
</comment>
<reference evidence="2 3" key="1">
    <citation type="submission" date="2021-05" db="EMBL/GenBank/DDBJ databases">
        <title>Roseococcus sp. XZZS9, whole genome shotgun sequencing project.</title>
        <authorList>
            <person name="Zhao G."/>
            <person name="Shen L."/>
        </authorList>
    </citation>
    <scope>NUCLEOTIDE SEQUENCE [LARGE SCALE GENOMIC DNA]</scope>
    <source>
        <strain evidence="2 3">XZZS9</strain>
    </source>
</reference>
<accession>A0ABS5QEW9</accession>
<dbReference type="RefSeq" id="WP_213670140.1">
    <property type="nucleotide sequence ID" value="NZ_JAHCDA010000002.1"/>
</dbReference>
<feature type="region of interest" description="Disordered" evidence="1">
    <location>
        <begin position="111"/>
        <end position="142"/>
    </location>
</feature>
<name>A0ABS5QEW9_9PROT</name>
<dbReference type="EMBL" id="JAHCDA010000002">
    <property type="protein sequence ID" value="MBS7811462.1"/>
    <property type="molecule type" value="Genomic_DNA"/>
</dbReference>
<protein>
    <submittedName>
        <fullName evidence="2">Uncharacterized protein</fullName>
    </submittedName>
</protein>
<evidence type="ECO:0000313" key="3">
    <source>
        <dbReference type="Proteomes" id="UP000766336"/>
    </source>
</evidence>
<evidence type="ECO:0000313" key="2">
    <source>
        <dbReference type="EMBL" id="MBS7811462.1"/>
    </source>
</evidence>
<dbReference type="Proteomes" id="UP000766336">
    <property type="component" value="Unassembled WGS sequence"/>
</dbReference>
<evidence type="ECO:0000256" key="1">
    <source>
        <dbReference type="SAM" id="MobiDB-lite"/>
    </source>
</evidence>
<sequence>MDQFRHTRVRVMTQRTVFTPHPVDPAIRLVQFRRGASPVVDAEITMADGVKKLVSTKKIEITQAAFAAVSLKDKLFGIAATGASVVLRKAVNPPSAMRPTRSLTSLMRKRLARSGHTPTSQNAFSVGKAQCSPAIGPSSTPA</sequence>
<proteinExistence type="predicted"/>